<keyword evidence="2" id="KW-0732">Signal</keyword>
<evidence type="ECO:0000259" key="3">
    <source>
        <dbReference type="PROSITE" id="PS50048"/>
    </source>
</evidence>
<dbReference type="Proteomes" id="UP000242770">
    <property type="component" value="Unassembled WGS sequence"/>
</dbReference>
<feature type="region of interest" description="Disordered" evidence="1">
    <location>
        <begin position="109"/>
        <end position="197"/>
    </location>
</feature>
<dbReference type="EMBL" id="CCFA01000884">
    <property type="protein sequence ID" value="CDW96800.1"/>
    <property type="molecule type" value="Genomic_DNA"/>
</dbReference>
<dbReference type="InterPro" id="IPR001138">
    <property type="entry name" value="Zn2Cys6_DnaBD"/>
</dbReference>
<dbReference type="GO" id="GO:0008270">
    <property type="term" value="F:zinc ion binding"/>
    <property type="evidence" value="ECO:0007669"/>
    <property type="project" value="InterPro"/>
</dbReference>
<dbReference type="PROSITE" id="PS00463">
    <property type="entry name" value="ZN2_CY6_FUNGAL_1"/>
    <property type="match status" value="1"/>
</dbReference>
<name>A0A0F7S7C4_9BASI</name>
<reference evidence="5" key="1">
    <citation type="submission" date="2014-06" db="EMBL/GenBank/DDBJ databases">
        <authorList>
            <person name="Berkman P.J."/>
        </authorList>
    </citation>
    <scope>NUCLEOTIDE SEQUENCE [LARGE SCALE GENOMIC DNA]</scope>
</reference>
<evidence type="ECO:0000313" key="5">
    <source>
        <dbReference type="Proteomes" id="UP000242770"/>
    </source>
</evidence>
<organism evidence="4 5">
    <name type="scientific">Sporisorium scitamineum</name>
    <dbReference type="NCBI Taxonomy" id="49012"/>
    <lineage>
        <taxon>Eukaryota</taxon>
        <taxon>Fungi</taxon>
        <taxon>Dikarya</taxon>
        <taxon>Basidiomycota</taxon>
        <taxon>Ustilaginomycotina</taxon>
        <taxon>Ustilaginomycetes</taxon>
        <taxon>Ustilaginales</taxon>
        <taxon>Ustilaginaceae</taxon>
        <taxon>Sporisorium</taxon>
    </lineage>
</organism>
<protein>
    <recommendedName>
        <fullName evidence="3">Zn(2)-C6 fungal-type domain-containing protein</fullName>
    </recommendedName>
</protein>
<dbReference type="PANTHER" id="PTHR47783:SF1">
    <property type="entry name" value="ZN(II)2CYS6 TRANSCRIPTION FACTOR (EUROFUNG)"/>
    <property type="match status" value="1"/>
</dbReference>
<feature type="region of interest" description="Disordered" evidence="1">
    <location>
        <begin position="16"/>
        <end position="58"/>
    </location>
</feature>
<feature type="chain" id="PRO_5002522096" description="Zn(2)-C6 fungal-type domain-containing protein" evidence="2">
    <location>
        <begin position="19"/>
        <end position="197"/>
    </location>
</feature>
<feature type="domain" description="Zn(2)-C6 fungal-type" evidence="3">
    <location>
        <begin position="58"/>
        <end position="90"/>
    </location>
</feature>
<feature type="non-terminal residue" evidence="4">
    <location>
        <position position="197"/>
    </location>
</feature>
<dbReference type="SUPFAM" id="SSF57701">
    <property type="entry name" value="Zn2/Cys6 DNA-binding domain"/>
    <property type="match status" value="1"/>
</dbReference>
<sequence length="197" mass="20437">MTFSAMMAAAKTLASVAAAGPSTPAKEKSSSSPKAQAGKSDATAPGSEPKKRTRPVSACEACRAKKVRCLLSPDAPVCQNCLASGKQCLFRVDDLAPALRAARFAHCGPPSAHARTIASKKGSKSVSRKSHDDADESLRPKPPKRKKSEQEGQCVDSGPNDDQADVALSSATGKPKTKAVFRSFANPTNLAAPLPVP</sequence>
<dbReference type="SMART" id="SM00066">
    <property type="entry name" value="GAL4"/>
    <property type="match status" value="1"/>
</dbReference>
<keyword evidence="5" id="KW-1185">Reference proteome</keyword>
<gene>
    <name evidence="4" type="primary">SSCI17240.1</name>
</gene>
<dbReference type="PANTHER" id="PTHR47783">
    <property type="entry name" value="ZN(II)2CYS6 TRANSCRIPTION FACTOR (EUROFUNG)-RELATED"/>
    <property type="match status" value="1"/>
</dbReference>
<dbReference type="Gene3D" id="4.10.240.10">
    <property type="entry name" value="Zn(2)-C6 fungal-type DNA-binding domain"/>
    <property type="match status" value="1"/>
</dbReference>
<feature type="signal peptide" evidence="2">
    <location>
        <begin position="1"/>
        <end position="18"/>
    </location>
</feature>
<dbReference type="STRING" id="49012.A0A0F7S7C4"/>
<dbReference type="AlphaFoldDB" id="A0A0F7S7C4"/>
<dbReference type="GO" id="GO:0000981">
    <property type="term" value="F:DNA-binding transcription factor activity, RNA polymerase II-specific"/>
    <property type="evidence" value="ECO:0007669"/>
    <property type="project" value="InterPro"/>
</dbReference>
<dbReference type="CDD" id="cd00067">
    <property type="entry name" value="GAL4"/>
    <property type="match status" value="1"/>
</dbReference>
<evidence type="ECO:0000256" key="1">
    <source>
        <dbReference type="SAM" id="MobiDB-lite"/>
    </source>
</evidence>
<evidence type="ECO:0000256" key="2">
    <source>
        <dbReference type="SAM" id="SignalP"/>
    </source>
</evidence>
<feature type="compositionally biased region" description="Basic and acidic residues" evidence="1">
    <location>
        <begin position="129"/>
        <end position="139"/>
    </location>
</feature>
<proteinExistence type="predicted"/>
<dbReference type="PROSITE" id="PS50048">
    <property type="entry name" value="ZN2_CY6_FUNGAL_2"/>
    <property type="match status" value="1"/>
</dbReference>
<dbReference type="Pfam" id="PF00172">
    <property type="entry name" value="Zn_clus"/>
    <property type="match status" value="1"/>
</dbReference>
<feature type="compositionally biased region" description="Low complexity" evidence="1">
    <location>
        <begin position="16"/>
        <end position="37"/>
    </location>
</feature>
<accession>A0A0F7S7C4</accession>
<evidence type="ECO:0000313" key="4">
    <source>
        <dbReference type="EMBL" id="CDW96800.1"/>
    </source>
</evidence>
<dbReference type="InterPro" id="IPR036864">
    <property type="entry name" value="Zn2-C6_fun-type_DNA-bd_sf"/>
</dbReference>